<dbReference type="GO" id="GO:0005634">
    <property type="term" value="C:nucleus"/>
    <property type="evidence" value="ECO:0007669"/>
    <property type="project" value="TreeGrafter"/>
</dbReference>
<feature type="domain" description="CDT1 Geminin-binding" evidence="4">
    <location>
        <begin position="101"/>
        <end position="235"/>
    </location>
</feature>
<dbReference type="InterPro" id="IPR014939">
    <property type="entry name" value="CDT1_Gemini-bd-like"/>
</dbReference>
<dbReference type="EMBL" id="BDDD01006027">
    <property type="protein sequence ID" value="GAV90180.1"/>
    <property type="molecule type" value="Genomic_DNA"/>
</dbReference>
<evidence type="ECO:0000259" key="4">
    <source>
        <dbReference type="SMART" id="SM01075"/>
    </source>
</evidence>
<dbReference type="Pfam" id="PF08839">
    <property type="entry name" value="CDT1"/>
    <property type="match status" value="1"/>
</dbReference>
<proteinExistence type="inferred from homology"/>
<name>A0A1Q3DCK3_CEPFO</name>
<dbReference type="Gene3D" id="1.10.10.1420">
    <property type="entry name" value="DNA replication factor Cdt1, C-terminal WH domain"/>
    <property type="match status" value="1"/>
</dbReference>
<dbReference type="CDD" id="cd08674">
    <property type="entry name" value="Cdt1_m"/>
    <property type="match status" value="1"/>
</dbReference>
<dbReference type="InParanoid" id="A0A1Q3DCK3"/>
<dbReference type="InterPro" id="IPR032054">
    <property type="entry name" value="Cdt1_C"/>
</dbReference>
<evidence type="ECO:0000256" key="1">
    <source>
        <dbReference type="ARBA" id="ARBA00008356"/>
    </source>
</evidence>
<dbReference type="STRING" id="3775.A0A1Q3DCK3"/>
<dbReference type="GO" id="GO:0000076">
    <property type="term" value="P:DNA replication checkpoint signaling"/>
    <property type="evidence" value="ECO:0007669"/>
    <property type="project" value="TreeGrafter"/>
</dbReference>
<feature type="region of interest" description="Disordered" evidence="3">
    <location>
        <begin position="1"/>
        <end position="53"/>
    </location>
</feature>
<organism evidence="5 6">
    <name type="scientific">Cephalotus follicularis</name>
    <name type="common">Albany pitcher plant</name>
    <dbReference type="NCBI Taxonomy" id="3775"/>
    <lineage>
        <taxon>Eukaryota</taxon>
        <taxon>Viridiplantae</taxon>
        <taxon>Streptophyta</taxon>
        <taxon>Embryophyta</taxon>
        <taxon>Tracheophyta</taxon>
        <taxon>Spermatophyta</taxon>
        <taxon>Magnoliopsida</taxon>
        <taxon>eudicotyledons</taxon>
        <taxon>Gunneridae</taxon>
        <taxon>Pentapetalae</taxon>
        <taxon>rosids</taxon>
        <taxon>fabids</taxon>
        <taxon>Oxalidales</taxon>
        <taxon>Cephalotaceae</taxon>
        <taxon>Cephalotus</taxon>
    </lineage>
</organism>
<evidence type="ECO:0000313" key="5">
    <source>
        <dbReference type="EMBL" id="GAV90180.1"/>
    </source>
</evidence>
<dbReference type="GO" id="GO:0030174">
    <property type="term" value="P:regulation of DNA-templated DNA replication initiation"/>
    <property type="evidence" value="ECO:0007669"/>
    <property type="project" value="InterPro"/>
</dbReference>
<feature type="region of interest" description="Disordered" evidence="3">
    <location>
        <begin position="402"/>
        <end position="427"/>
    </location>
</feature>
<feature type="compositionally biased region" description="Basic residues" evidence="3">
    <location>
        <begin position="42"/>
        <end position="51"/>
    </location>
</feature>
<sequence length="592" mass="66609">MRSHYSTGTPQSTPVKSGKEPLIHNESPSPSLTTQTPDKHHPSPPHPRRTRSGGVALSVAQVRKAAQCRPQQAQIKTAIKQILSRPAQAQIHKPQNVATKLPQSFEMLGEFFDSLESSIRLLRLKGSMTTFTNISPKIQCLTDRRFSYQKLGQLKYILPEAIEIKKVLIFDERTSCMKSDLHVTLDVDAIHCDPKSKSNSENKNLYLRKLFGHRLLEFHKAHPQIDEVPEEMLPEPFNQSQQDGHTHIITSPSMPFAEETSTGALENEQPVVASLLPRSFRTHFSKKIRNVEVETWDTKSLEVSAQTSIPPVPMPRLNQISSNVELSSAAPSPLKWSLKRTSSCASPSHLSIFHCPTMISTCLPATPIKDRGDMKNKDGSPTKIDTIQTTPAKLVLTPARPMTATPALHPPKRSYMSPDGDSISTPIKLVRRPPRSRSLKFDTPVKNKKFVDEVSKMEGGLVDDDDDILPEDLLESIREKERRAIEERDPAISQAKRRRQMIAFLPKLFNMIHFLFQSIKRSIITKEELIHKIIASHCDLVDRKEVEEQLNLLLELVPEWISEKLASGGDLLVCINKMSSVESIRIRLAEAK</sequence>
<dbReference type="GO" id="GO:0000278">
    <property type="term" value="P:mitotic cell cycle"/>
    <property type="evidence" value="ECO:0007669"/>
    <property type="project" value="TreeGrafter"/>
</dbReference>
<dbReference type="InterPro" id="IPR038090">
    <property type="entry name" value="Cdt1_C_WH_dom_sf"/>
</dbReference>
<dbReference type="FunFam" id="1.10.10.1420:FF:000003">
    <property type="entry name" value="CDT1-like protein a chloroplastic"/>
    <property type="match status" value="1"/>
</dbReference>
<dbReference type="PANTHER" id="PTHR28637:SF1">
    <property type="entry name" value="DNA REPLICATION FACTOR CDT1"/>
    <property type="match status" value="1"/>
</dbReference>
<dbReference type="SMART" id="SM01075">
    <property type="entry name" value="CDT1"/>
    <property type="match status" value="1"/>
</dbReference>
<dbReference type="Pfam" id="PF16679">
    <property type="entry name" value="CDT1_C"/>
    <property type="match status" value="1"/>
</dbReference>
<dbReference type="GO" id="GO:0071163">
    <property type="term" value="P:DNA replication preinitiation complex assembly"/>
    <property type="evidence" value="ECO:0007669"/>
    <property type="project" value="InterPro"/>
</dbReference>
<protein>
    <submittedName>
        <fullName evidence="5">CDT1 domain-containing protein</fullName>
    </submittedName>
</protein>
<evidence type="ECO:0000256" key="3">
    <source>
        <dbReference type="SAM" id="MobiDB-lite"/>
    </source>
</evidence>
<dbReference type="InterPro" id="IPR045173">
    <property type="entry name" value="Cdt1"/>
</dbReference>
<dbReference type="OrthoDB" id="341730at2759"/>
<dbReference type="SUPFAM" id="SSF46785">
    <property type="entry name" value="Winged helix' DNA-binding domain"/>
    <property type="match status" value="1"/>
</dbReference>
<feature type="compositionally biased region" description="Polar residues" evidence="3">
    <location>
        <begin position="26"/>
        <end position="36"/>
    </location>
</feature>
<keyword evidence="2" id="KW-0131">Cell cycle</keyword>
<dbReference type="FunCoup" id="A0A1Q3DCK3">
    <property type="interactions" value="371"/>
</dbReference>
<comment type="caution">
    <text evidence="5">The sequence shown here is derived from an EMBL/GenBank/DDBJ whole genome shotgun (WGS) entry which is preliminary data.</text>
</comment>
<evidence type="ECO:0000313" key="6">
    <source>
        <dbReference type="Proteomes" id="UP000187406"/>
    </source>
</evidence>
<dbReference type="GO" id="GO:0003677">
    <property type="term" value="F:DNA binding"/>
    <property type="evidence" value="ECO:0007669"/>
    <property type="project" value="InterPro"/>
</dbReference>
<dbReference type="Proteomes" id="UP000187406">
    <property type="component" value="Unassembled WGS sequence"/>
</dbReference>
<gene>
    <name evidence="5" type="ORF">CFOL_v3_33589</name>
</gene>
<dbReference type="CDD" id="cd08767">
    <property type="entry name" value="Cdt1_c"/>
    <property type="match status" value="1"/>
</dbReference>
<comment type="similarity">
    <text evidence="1">Belongs to the Cdt1 family.</text>
</comment>
<dbReference type="GO" id="GO:0070182">
    <property type="term" value="F:DNA polymerase binding"/>
    <property type="evidence" value="ECO:0007669"/>
    <property type="project" value="TreeGrafter"/>
</dbReference>
<keyword evidence="6" id="KW-1185">Reference proteome</keyword>
<dbReference type="InterPro" id="IPR036390">
    <property type="entry name" value="WH_DNA-bd_sf"/>
</dbReference>
<dbReference type="AlphaFoldDB" id="A0A1Q3DCK3"/>
<dbReference type="PANTHER" id="PTHR28637">
    <property type="entry name" value="DNA REPLICATION FACTOR CDT1"/>
    <property type="match status" value="1"/>
</dbReference>
<accession>A0A1Q3DCK3</accession>
<feature type="compositionally biased region" description="Polar residues" evidence="3">
    <location>
        <begin position="1"/>
        <end position="15"/>
    </location>
</feature>
<evidence type="ECO:0000256" key="2">
    <source>
        <dbReference type="ARBA" id="ARBA00023306"/>
    </source>
</evidence>
<reference evidence="6" key="1">
    <citation type="submission" date="2016-04" db="EMBL/GenBank/DDBJ databases">
        <title>Cephalotus genome sequencing.</title>
        <authorList>
            <person name="Fukushima K."/>
            <person name="Hasebe M."/>
            <person name="Fang X."/>
        </authorList>
    </citation>
    <scope>NUCLEOTIDE SEQUENCE [LARGE SCALE GENOMIC DNA]</scope>
    <source>
        <strain evidence="6">cv. St1</strain>
    </source>
</reference>